<organism evidence="1 2">
    <name type="scientific">Mucilaginibacter gracilis</name>
    <dbReference type="NCBI Taxonomy" id="423350"/>
    <lineage>
        <taxon>Bacteria</taxon>
        <taxon>Pseudomonadati</taxon>
        <taxon>Bacteroidota</taxon>
        <taxon>Sphingobacteriia</taxon>
        <taxon>Sphingobacteriales</taxon>
        <taxon>Sphingobacteriaceae</taxon>
        <taxon>Mucilaginibacter</taxon>
    </lineage>
</organism>
<gene>
    <name evidence="1" type="ORF">BDD43_1958</name>
</gene>
<comment type="caution">
    <text evidence="1">The sequence shown here is derived from an EMBL/GenBank/DDBJ whole genome shotgun (WGS) entry which is preliminary data.</text>
</comment>
<dbReference type="EMBL" id="RBKU01000001">
    <property type="protein sequence ID" value="RKR81802.1"/>
    <property type="molecule type" value="Genomic_DNA"/>
</dbReference>
<evidence type="ECO:0000313" key="2">
    <source>
        <dbReference type="Proteomes" id="UP000268007"/>
    </source>
</evidence>
<keyword evidence="2" id="KW-1185">Reference proteome</keyword>
<evidence type="ECO:0000313" key="1">
    <source>
        <dbReference type="EMBL" id="RKR81802.1"/>
    </source>
</evidence>
<sequence>MYLNGLSKPLPGVLHLLAKKTFSVSYQSINSLLNFKLKTEEYYAY</sequence>
<dbReference type="Proteomes" id="UP000268007">
    <property type="component" value="Unassembled WGS sequence"/>
</dbReference>
<name>A0A495IZ06_9SPHI</name>
<proteinExistence type="predicted"/>
<reference evidence="1 2" key="1">
    <citation type="submission" date="2018-10" db="EMBL/GenBank/DDBJ databases">
        <title>Genomic Encyclopedia of Archaeal and Bacterial Type Strains, Phase II (KMG-II): from individual species to whole genera.</title>
        <authorList>
            <person name="Goeker M."/>
        </authorList>
    </citation>
    <scope>NUCLEOTIDE SEQUENCE [LARGE SCALE GENOMIC DNA]</scope>
    <source>
        <strain evidence="1 2">DSM 18602</strain>
    </source>
</reference>
<protein>
    <submittedName>
        <fullName evidence="1">Uncharacterized protein</fullName>
    </submittedName>
</protein>
<accession>A0A495IZ06</accession>
<dbReference type="AlphaFoldDB" id="A0A495IZ06"/>